<protein>
    <submittedName>
        <fullName evidence="1">Uncharacterized protein</fullName>
    </submittedName>
</protein>
<gene>
    <name evidence="1" type="ORF">BH747_03445</name>
</gene>
<dbReference type="AlphaFoldDB" id="A0A1V8YVR8"/>
<evidence type="ECO:0000313" key="2">
    <source>
        <dbReference type="Proteomes" id="UP000192477"/>
    </source>
</evidence>
<proteinExistence type="predicted"/>
<sequence>MEKSNEVAKVVELEKENVVLLVEDGKNIRVPYDYFDSYPIIGNTVKVYQDDENFIILPD</sequence>
<reference evidence="1 2" key="1">
    <citation type="journal article" date="2017" name="BMC Microbiol.">
        <title>Comparative genomics of Enterococcus spp. isolated from bovine feces.</title>
        <authorList>
            <person name="Beukers A.G."/>
            <person name="Zaheer R."/>
            <person name="Goji N."/>
            <person name="Amoako K.K."/>
            <person name="Chaves A.V."/>
            <person name="Ward M.P."/>
            <person name="McAllister T.A."/>
        </authorList>
    </citation>
    <scope>NUCLEOTIDE SEQUENCE [LARGE SCALE GENOMIC DNA]</scope>
    <source>
        <strain evidence="1 2">F1129D 143</strain>
    </source>
</reference>
<comment type="caution">
    <text evidence="1">The sequence shown here is derived from an EMBL/GenBank/DDBJ whole genome shotgun (WGS) entry which is preliminary data.</text>
</comment>
<organism evidence="1 2">
    <name type="scientific">Enterococcus villorum</name>
    <dbReference type="NCBI Taxonomy" id="112904"/>
    <lineage>
        <taxon>Bacteria</taxon>
        <taxon>Bacillati</taxon>
        <taxon>Bacillota</taxon>
        <taxon>Bacilli</taxon>
        <taxon>Lactobacillales</taxon>
        <taxon>Enterococcaceae</taxon>
        <taxon>Enterococcus</taxon>
    </lineage>
</organism>
<dbReference type="STRING" id="112904.BH747_03445"/>
<dbReference type="Proteomes" id="UP000192477">
    <property type="component" value="Unassembled WGS sequence"/>
</dbReference>
<name>A0A1V8YVR8_9ENTE</name>
<accession>A0A1V8YVR8</accession>
<evidence type="ECO:0000313" key="1">
    <source>
        <dbReference type="EMBL" id="OQO71068.1"/>
    </source>
</evidence>
<dbReference type="EMBL" id="MJEA01000002">
    <property type="protein sequence ID" value="OQO71068.1"/>
    <property type="molecule type" value="Genomic_DNA"/>
</dbReference>
<dbReference type="RefSeq" id="WP_081182560.1">
    <property type="nucleotide sequence ID" value="NZ_MJEA01000002.1"/>
</dbReference>